<accession>A0A7W6BME5</accession>
<evidence type="ECO:0000313" key="2">
    <source>
        <dbReference type="EMBL" id="MBB3926500.1"/>
    </source>
</evidence>
<dbReference type="RefSeq" id="WP_188072014.1">
    <property type="nucleotide sequence ID" value="NZ_BSPS01000157.1"/>
</dbReference>
<feature type="transmembrane region" description="Helical" evidence="1">
    <location>
        <begin position="351"/>
        <end position="368"/>
    </location>
</feature>
<feature type="transmembrane region" description="Helical" evidence="1">
    <location>
        <begin position="436"/>
        <end position="454"/>
    </location>
</feature>
<keyword evidence="1" id="KW-0472">Membrane</keyword>
<comment type="caution">
    <text evidence="2">The sequence shown here is derived from an EMBL/GenBank/DDBJ whole genome shotgun (WGS) entry which is preliminary data.</text>
</comment>
<proteinExistence type="predicted"/>
<feature type="transmembrane region" description="Helical" evidence="1">
    <location>
        <begin position="286"/>
        <end position="304"/>
    </location>
</feature>
<feature type="transmembrane region" description="Helical" evidence="1">
    <location>
        <begin position="403"/>
        <end position="424"/>
    </location>
</feature>
<evidence type="ECO:0000256" key="1">
    <source>
        <dbReference type="SAM" id="Phobius"/>
    </source>
</evidence>
<keyword evidence="3" id="KW-1185">Reference proteome</keyword>
<reference evidence="2 3" key="1">
    <citation type="submission" date="2020-08" db="EMBL/GenBank/DDBJ databases">
        <title>Genomic Encyclopedia of Type Strains, Phase IV (KMG-IV): sequencing the most valuable type-strain genomes for metagenomic binning, comparative biology and taxonomic classification.</title>
        <authorList>
            <person name="Goeker M."/>
        </authorList>
    </citation>
    <scope>NUCLEOTIDE SEQUENCE [LARGE SCALE GENOMIC DNA]</scope>
    <source>
        <strain evidence="2 3">DSM 26189</strain>
    </source>
</reference>
<feature type="transmembrane region" description="Helical" evidence="1">
    <location>
        <begin position="207"/>
        <end position="227"/>
    </location>
</feature>
<feature type="transmembrane region" description="Helical" evidence="1">
    <location>
        <begin position="176"/>
        <end position="195"/>
    </location>
</feature>
<protein>
    <submittedName>
        <fullName evidence="2">Uncharacterized protein</fullName>
    </submittedName>
</protein>
<name>A0A7W6BME5_9SPHN</name>
<keyword evidence="1" id="KW-1133">Transmembrane helix</keyword>
<dbReference type="EMBL" id="JACIDT010000007">
    <property type="protein sequence ID" value="MBB3926500.1"/>
    <property type="molecule type" value="Genomic_DNA"/>
</dbReference>
<evidence type="ECO:0000313" key="3">
    <source>
        <dbReference type="Proteomes" id="UP000571950"/>
    </source>
</evidence>
<dbReference type="Proteomes" id="UP000571950">
    <property type="component" value="Unassembled WGS sequence"/>
</dbReference>
<feature type="transmembrane region" description="Helical" evidence="1">
    <location>
        <begin position="48"/>
        <end position="67"/>
    </location>
</feature>
<feature type="transmembrane region" description="Helical" evidence="1">
    <location>
        <begin position="79"/>
        <end position="100"/>
    </location>
</feature>
<dbReference type="AlphaFoldDB" id="A0A7W6BME5"/>
<organism evidence="2 3">
    <name type="scientific">Sphingobium jiangsuense</name>
    <dbReference type="NCBI Taxonomy" id="870476"/>
    <lineage>
        <taxon>Bacteria</taxon>
        <taxon>Pseudomonadati</taxon>
        <taxon>Pseudomonadota</taxon>
        <taxon>Alphaproteobacteria</taxon>
        <taxon>Sphingomonadales</taxon>
        <taxon>Sphingomonadaceae</taxon>
        <taxon>Sphingobium</taxon>
    </lineage>
</organism>
<keyword evidence="1" id="KW-0812">Transmembrane</keyword>
<sequence>MTGSRPSWLLLISGALILLWAGLAWVAEILLRDGQAIAYYLFRTQDVQALLMGGGALMLAGLFAGGGRTGTNWRWARDGRMVGALILLFALLAWSGNYWLLEGYALSRDEQVAKFGAAAMEQGWLGWQIPRQWVEYRRAIMPEFFSPFGADHVWSSAYLPLNSAFRAFWGLVADEALAGPVLLVAGLTALWRVALRLFPDRPDAVAVTLLMALCSTQLLVTGMTPYAMTAHFALNMVWLALVLRGGAWGHGAAGLVALILAGLHQYHYPFPFLLPFLFWFALGRRWGALAFHAGVLGLAILIWAKLWPSMLADLFGPPADIRPSAGVADKVDSLFDRLIARWHPLLHLSRFLAWNNLLLVPLALVGLGRMDWRRALRGEHVALPLAMGAFGMAALAMDQGYGWGYRYLHAFLGSFALLAGYGWTKLRRPGGEARSPLLAASVVVALLTGSFLMARAHHYVVPYAAAHRLILSADADVVLVDPRGGRFVTDLARGREGVPVGRPMVMALGQLDEELVDHLCDRYSIAIFDSSAFLPMGLSAVPWDSEPIADLRAHMEKRGCGRTLAPALE</sequence>
<feature type="transmembrane region" description="Helical" evidence="1">
    <location>
        <begin position="380"/>
        <end position="397"/>
    </location>
</feature>
<feature type="transmembrane region" description="Helical" evidence="1">
    <location>
        <begin position="247"/>
        <end position="266"/>
    </location>
</feature>
<gene>
    <name evidence="2" type="ORF">GGR43_002220</name>
</gene>